<keyword evidence="8" id="KW-1185">Reference proteome</keyword>
<dbReference type="Pfam" id="PF10502">
    <property type="entry name" value="Peptidase_S26"/>
    <property type="match status" value="2"/>
</dbReference>
<reference evidence="7 8" key="1">
    <citation type="submission" date="2020-08" db="EMBL/GenBank/DDBJ databases">
        <title>Genomic Encyclopedia of Type Strains, Phase IV (KMG-IV): sequencing the most valuable type-strain genomes for metagenomic binning, comparative biology and taxonomic classification.</title>
        <authorList>
            <person name="Goeker M."/>
        </authorList>
    </citation>
    <scope>NUCLEOTIDE SEQUENCE [LARGE SCALE GENOMIC DNA]</scope>
    <source>
        <strain evidence="7 8">DSM 44197</strain>
    </source>
</reference>
<name>A0A7W3LR70_ACTNM</name>
<dbReference type="InterPro" id="IPR036286">
    <property type="entry name" value="LexA/Signal_pep-like_sf"/>
</dbReference>
<evidence type="ECO:0000259" key="6">
    <source>
        <dbReference type="Pfam" id="PF10502"/>
    </source>
</evidence>
<protein>
    <submittedName>
        <fullName evidence="7">Signal peptidase I</fullName>
        <ecNumber evidence="7">3.4.21.89</ecNumber>
    </submittedName>
</protein>
<evidence type="ECO:0000256" key="2">
    <source>
        <dbReference type="ARBA" id="ARBA00009370"/>
    </source>
</evidence>
<dbReference type="GO" id="GO:0004252">
    <property type="term" value="F:serine-type endopeptidase activity"/>
    <property type="evidence" value="ECO:0007669"/>
    <property type="project" value="InterPro"/>
</dbReference>
<dbReference type="PANTHER" id="PTHR43390">
    <property type="entry name" value="SIGNAL PEPTIDASE I"/>
    <property type="match status" value="1"/>
</dbReference>
<comment type="similarity">
    <text evidence="2">Belongs to the peptidase S26 family.</text>
</comment>
<accession>A0A7W3LR70</accession>
<evidence type="ECO:0000313" key="8">
    <source>
        <dbReference type="Proteomes" id="UP000572680"/>
    </source>
</evidence>
<sequence length="164" mass="17676">MTGGHVRTAALGALLAAGAVLWFRRHYLVATVRGRSMEPTYREGDQLLVRRAARPRAGQAVVVRAPDPPLAYEPDGPLTPEEANAPEIEPPPADRLLVKRAVAVAGDPVPRDDFPALRDTTEPVVPPGSLVVLGDNPSVSWDSREYGFVRPADYVGVVLRRLTG</sequence>
<evidence type="ECO:0000313" key="7">
    <source>
        <dbReference type="EMBL" id="MBA8952846.1"/>
    </source>
</evidence>
<dbReference type="PANTHER" id="PTHR43390:SF1">
    <property type="entry name" value="CHLOROPLAST PROCESSING PEPTIDASE"/>
    <property type="match status" value="1"/>
</dbReference>
<feature type="domain" description="Peptidase S26" evidence="6">
    <location>
        <begin position="115"/>
        <end position="158"/>
    </location>
</feature>
<feature type="transmembrane region" description="Helical" evidence="5">
    <location>
        <begin position="6"/>
        <end position="23"/>
    </location>
</feature>
<keyword evidence="7" id="KW-0378">Hydrolase</keyword>
<organism evidence="7 8">
    <name type="scientific">Actinomadura namibiensis</name>
    <dbReference type="NCBI Taxonomy" id="182080"/>
    <lineage>
        <taxon>Bacteria</taxon>
        <taxon>Bacillati</taxon>
        <taxon>Actinomycetota</taxon>
        <taxon>Actinomycetes</taxon>
        <taxon>Streptosporangiales</taxon>
        <taxon>Thermomonosporaceae</taxon>
        <taxon>Actinomadura</taxon>
    </lineage>
</organism>
<dbReference type="InterPro" id="IPR000223">
    <property type="entry name" value="Pept_S26A_signal_pept_1"/>
</dbReference>
<dbReference type="Proteomes" id="UP000572680">
    <property type="component" value="Unassembled WGS sequence"/>
</dbReference>
<evidence type="ECO:0000256" key="3">
    <source>
        <dbReference type="PIRSR" id="PIRSR600223-1"/>
    </source>
</evidence>
<dbReference type="SUPFAM" id="SSF51306">
    <property type="entry name" value="LexA/Signal peptidase"/>
    <property type="match status" value="1"/>
</dbReference>
<evidence type="ECO:0000256" key="5">
    <source>
        <dbReference type="SAM" id="Phobius"/>
    </source>
</evidence>
<dbReference type="CDD" id="cd06530">
    <property type="entry name" value="S26_SPase_I"/>
    <property type="match status" value="1"/>
</dbReference>
<evidence type="ECO:0000256" key="1">
    <source>
        <dbReference type="ARBA" id="ARBA00004401"/>
    </source>
</evidence>
<feature type="region of interest" description="Disordered" evidence="4">
    <location>
        <begin position="63"/>
        <end position="92"/>
    </location>
</feature>
<comment type="subcellular location">
    <subcellularLocation>
        <location evidence="1">Cell membrane</location>
        <topology evidence="1">Single-pass type II membrane protein</topology>
    </subcellularLocation>
</comment>
<dbReference type="Gene3D" id="2.10.109.10">
    <property type="entry name" value="Umud Fragment, subunit A"/>
    <property type="match status" value="1"/>
</dbReference>
<gene>
    <name evidence="7" type="ORF">HNR61_004492</name>
</gene>
<evidence type="ECO:0000256" key="4">
    <source>
        <dbReference type="SAM" id="MobiDB-lite"/>
    </source>
</evidence>
<dbReference type="PRINTS" id="PR00727">
    <property type="entry name" value="LEADERPTASE"/>
</dbReference>
<proteinExistence type="inferred from homology"/>
<feature type="active site" evidence="3">
    <location>
        <position position="99"/>
    </location>
</feature>
<dbReference type="EC" id="3.4.21.89" evidence="7"/>
<dbReference type="AlphaFoldDB" id="A0A7W3LR70"/>
<dbReference type="GO" id="GO:0009003">
    <property type="term" value="F:signal peptidase activity"/>
    <property type="evidence" value="ECO:0007669"/>
    <property type="project" value="UniProtKB-EC"/>
</dbReference>
<dbReference type="InterPro" id="IPR019533">
    <property type="entry name" value="Peptidase_S26"/>
</dbReference>
<keyword evidence="5" id="KW-1133">Transmembrane helix</keyword>
<feature type="domain" description="Peptidase S26" evidence="6">
    <location>
        <begin position="13"/>
        <end position="111"/>
    </location>
</feature>
<dbReference type="RefSeq" id="WP_182845066.1">
    <property type="nucleotide sequence ID" value="NZ_BAAALP010000024.1"/>
</dbReference>
<feature type="active site" evidence="3">
    <location>
        <position position="36"/>
    </location>
</feature>
<comment type="caution">
    <text evidence="7">The sequence shown here is derived from an EMBL/GenBank/DDBJ whole genome shotgun (WGS) entry which is preliminary data.</text>
</comment>
<keyword evidence="5" id="KW-0812">Transmembrane</keyword>
<dbReference type="GO" id="GO:0005886">
    <property type="term" value="C:plasma membrane"/>
    <property type="evidence" value="ECO:0007669"/>
    <property type="project" value="UniProtKB-SubCell"/>
</dbReference>
<dbReference type="EMBL" id="JACJIA010000005">
    <property type="protein sequence ID" value="MBA8952846.1"/>
    <property type="molecule type" value="Genomic_DNA"/>
</dbReference>
<dbReference type="GO" id="GO:0006465">
    <property type="term" value="P:signal peptide processing"/>
    <property type="evidence" value="ECO:0007669"/>
    <property type="project" value="InterPro"/>
</dbReference>
<keyword evidence="5" id="KW-0472">Membrane</keyword>